<protein>
    <submittedName>
        <fullName evidence="2">Uncharacterized protein</fullName>
    </submittedName>
</protein>
<sequence>MLFRNLSAAVVCLVLPALQTAVHAHSDNPEAVRACGVILRDMPEKLASSFCSSYADITDITSTCTSTKTRKVTVTNIASCSATKTTSASYV</sequence>
<evidence type="ECO:0000313" key="3">
    <source>
        <dbReference type="Proteomes" id="UP000756921"/>
    </source>
</evidence>
<name>A0A9P6GHW5_9PLEO</name>
<accession>A0A9P6GHW5</accession>
<dbReference type="AlphaFoldDB" id="A0A9P6GHW5"/>
<organism evidence="2 3">
    <name type="scientific">Paraphaeosphaeria minitans</name>
    <dbReference type="NCBI Taxonomy" id="565426"/>
    <lineage>
        <taxon>Eukaryota</taxon>
        <taxon>Fungi</taxon>
        <taxon>Dikarya</taxon>
        <taxon>Ascomycota</taxon>
        <taxon>Pezizomycotina</taxon>
        <taxon>Dothideomycetes</taxon>
        <taxon>Pleosporomycetidae</taxon>
        <taxon>Pleosporales</taxon>
        <taxon>Massarineae</taxon>
        <taxon>Didymosphaeriaceae</taxon>
        <taxon>Paraphaeosphaeria</taxon>
    </lineage>
</organism>
<dbReference type="OrthoDB" id="3800034at2759"/>
<evidence type="ECO:0000313" key="2">
    <source>
        <dbReference type="EMBL" id="KAF9735678.1"/>
    </source>
</evidence>
<dbReference type="Proteomes" id="UP000756921">
    <property type="component" value="Unassembled WGS sequence"/>
</dbReference>
<feature type="chain" id="PRO_5040129897" evidence="1">
    <location>
        <begin position="25"/>
        <end position="91"/>
    </location>
</feature>
<evidence type="ECO:0000256" key="1">
    <source>
        <dbReference type="SAM" id="SignalP"/>
    </source>
</evidence>
<gene>
    <name evidence="2" type="ORF">PMIN01_05593</name>
</gene>
<reference evidence="2" key="1">
    <citation type="journal article" date="2020" name="Mol. Plant Microbe Interact.">
        <title>Genome Sequence of the Biocontrol Agent Coniothyrium minitans strain Conio (IMI 134523).</title>
        <authorList>
            <person name="Patel D."/>
            <person name="Shittu T.A."/>
            <person name="Baroncelli R."/>
            <person name="Muthumeenakshi S."/>
            <person name="Osborne T.H."/>
            <person name="Janganan T.K."/>
            <person name="Sreenivasaprasad S."/>
        </authorList>
    </citation>
    <scope>NUCLEOTIDE SEQUENCE</scope>
    <source>
        <strain evidence="2">Conio</strain>
    </source>
</reference>
<keyword evidence="3" id="KW-1185">Reference proteome</keyword>
<proteinExistence type="predicted"/>
<comment type="caution">
    <text evidence="2">The sequence shown here is derived from an EMBL/GenBank/DDBJ whole genome shotgun (WGS) entry which is preliminary data.</text>
</comment>
<keyword evidence="1" id="KW-0732">Signal</keyword>
<feature type="signal peptide" evidence="1">
    <location>
        <begin position="1"/>
        <end position="24"/>
    </location>
</feature>
<dbReference type="EMBL" id="WJXW01000005">
    <property type="protein sequence ID" value="KAF9735678.1"/>
    <property type="molecule type" value="Genomic_DNA"/>
</dbReference>